<dbReference type="EnsemblPlants" id="KEH31445">
    <property type="protein sequence ID" value="KEH31445"/>
    <property type="gene ID" value="MTR_4g094808"/>
</dbReference>
<keyword evidence="4" id="KW-1185">Reference proteome</keyword>
<organism evidence="2 4">
    <name type="scientific">Medicago truncatula</name>
    <name type="common">Barrel medic</name>
    <name type="synonym">Medicago tribuloides</name>
    <dbReference type="NCBI Taxonomy" id="3880"/>
    <lineage>
        <taxon>Eukaryota</taxon>
        <taxon>Viridiplantae</taxon>
        <taxon>Streptophyta</taxon>
        <taxon>Embryophyta</taxon>
        <taxon>Tracheophyta</taxon>
        <taxon>Spermatophyta</taxon>
        <taxon>Magnoliopsida</taxon>
        <taxon>eudicotyledons</taxon>
        <taxon>Gunneridae</taxon>
        <taxon>Pentapetalae</taxon>
        <taxon>rosids</taxon>
        <taxon>fabids</taxon>
        <taxon>Fabales</taxon>
        <taxon>Fabaceae</taxon>
        <taxon>Papilionoideae</taxon>
        <taxon>50 kb inversion clade</taxon>
        <taxon>NPAAA clade</taxon>
        <taxon>Hologalegina</taxon>
        <taxon>IRL clade</taxon>
        <taxon>Trifolieae</taxon>
        <taxon>Medicago</taxon>
    </lineage>
</organism>
<keyword evidence="1" id="KW-0472">Membrane</keyword>
<gene>
    <name evidence="2" type="ordered locus">MTR_4g094808</name>
</gene>
<accession>A0A072V026</accession>
<proteinExistence type="predicted"/>
<name>A0A072V026_MEDTR</name>
<reference evidence="2 4" key="1">
    <citation type="journal article" date="2011" name="Nature">
        <title>The Medicago genome provides insight into the evolution of rhizobial symbioses.</title>
        <authorList>
            <person name="Young N.D."/>
            <person name="Debelle F."/>
            <person name="Oldroyd G.E."/>
            <person name="Geurts R."/>
            <person name="Cannon S.B."/>
            <person name="Udvardi M.K."/>
            <person name="Benedito V.A."/>
            <person name="Mayer K.F."/>
            <person name="Gouzy J."/>
            <person name="Schoof H."/>
            <person name="Van de Peer Y."/>
            <person name="Proost S."/>
            <person name="Cook D.R."/>
            <person name="Meyers B.C."/>
            <person name="Spannagl M."/>
            <person name="Cheung F."/>
            <person name="De Mita S."/>
            <person name="Krishnakumar V."/>
            <person name="Gundlach H."/>
            <person name="Zhou S."/>
            <person name="Mudge J."/>
            <person name="Bharti A.K."/>
            <person name="Murray J.D."/>
            <person name="Naoumkina M.A."/>
            <person name="Rosen B."/>
            <person name="Silverstein K.A."/>
            <person name="Tang H."/>
            <person name="Rombauts S."/>
            <person name="Zhao P.X."/>
            <person name="Zhou P."/>
            <person name="Barbe V."/>
            <person name="Bardou P."/>
            <person name="Bechner M."/>
            <person name="Bellec A."/>
            <person name="Berger A."/>
            <person name="Berges H."/>
            <person name="Bidwell S."/>
            <person name="Bisseling T."/>
            <person name="Choisne N."/>
            <person name="Couloux A."/>
            <person name="Denny R."/>
            <person name="Deshpande S."/>
            <person name="Dai X."/>
            <person name="Doyle J.J."/>
            <person name="Dudez A.M."/>
            <person name="Farmer A.D."/>
            <person name="Fouteau S."/>
            <person name="Franken C."/>
            <person name="Gibelin C."/>
            <person name="Gish J."/>
            <person name="Goldstein S."/>
            <person name="Gonzalez A.J."/>
            <person name="Green P.J."/>
            <person name="Hallab A."/>
            <person name="Hartog M."/>
            <person name="Hua A."/>
            <person name="Humphray S.J."/>
            <person name="Jeong D.H."/>
            <person name="Jing Y."/>
            <person name="Jocker A."/>
            <person name="Kenton S.M."/>
            <person name="Kim D.J."/>
            <person name="Klee K."/>
            <person name="Lai H."/>
            <person name="Lang C."/>
            <person name="Lin S."/>
            <person name="Macmil S.L."/>
            <person name="Magdelenat G."/>
            <person name="Matthews L."/>
            <person name="McCorrison J."/>
            <person name="Monaghan E.L."/>
            <person name="Mun J.H."/>
            <person name="Najar F.Z."/>
            <person name="Nicholson C."/>
            <person name="Noirot C."/>
            <person name="O'Bleness M."/>
            <person name="Paule C.R."/>
            <person name="Poulain J."/>
            <person name="Prion F."/>
            <person name="Qin B."/>
            <person name="Qu C."/>
            <person name="Retzel E.F."/>
            <person name="Riddle C."/>
            <person name="Sallet E."/>
            <person name="Samain S."/>
            <person name="Samson N."/>
            <person name="Sanders I."/>
            <person name="Saurat O."/>
            <person name="Scarpelli C."/>
            <person name="Schiex T."/>
            <person name="Segurens B."/>
            <person name="Severin A.J."/>
            <person name="Sherrier D.J."/>
            <person name="Shi R."/>
            <person name="Sims S."/>
            <person name="Singer S.R."/>
            <person name="Sinharoy S."/>
            <person name="Sterck L."/>
            <person name="Viollet A."/>
            <person name="Wang B.B."/>
            <person name="Wang K."/>
            <person name="Wang M."/>
            <person name="Wang X."/>
            <person name="Warfsmann J."/>
            <person name="Weissenbach J."/>
            <person name="White D.D."/>
            <person name="White J.D."/>
            <person name="Wiley G.B."/>
            <person name="Wincker P."/>
            <person name="Xing Y."/>
            <person name="Yang L."/>
            <person name="Yao Z."/>
            <person name="Ying F."/>
            <person name="Zhai J."/>
            <person name="Zhou L."/>
            <person name="Zuber A."/>
            <person name="Denarie J."/>
            <person name="Dixon R.A."/>
            <person name="May G.D."/>
            <person name="Schwartz D.C."/>
            <person name="Rogers J."/>
            <person name="Quetier F."/>
            <person name="Town C.D."/>
            <person name="Roe B.A."/>
        </authorList>
    </citation>
    <scope>NUCLEOTIDE SEQUENCE [LARGE SCALE GENOMIC DNA]</scope>
    <source>
        <strain evidence="2">A17</strain>
        <strain evidence="3 4">cv. Jemalong A17</strain>
    </source>
</reference>
<protein>
    <submittedName>
        <fullName evidence="2">Transmembrane protein, putative</fullName>
    </submittedName>
</protein>
<dbReference type="HOGENOM" id="CLU_755170_0_0_1"/>
<evidence type="ECO:0000313" key="4">
    <source>
        <dbReference type="Proteomes" id="UP000002051"/>
    </source>
</evidence>
<dbReference type="EMBL" id="CM001220">
    <property type="protein sequence ID" value="KEH31445.1"/>
    <property type="molecule type" value="Genomic_DNA"/>
</dbReference>
<evidence type="ECO:0000256" key="1">
    <source>
        <dbReference type="SAM" id="Phobius"/>
    </source>
</evidence>
<evidence type="ECO:0000313" key="2">
    <source>
        <dbReference type="EMBL" id="KEH31445.1"/>
    </source>
</evidence>
<sequence>MTRERSMFLTLTMKEGGTVGFGGNQNGKIIDGLRHNLLSISQFCDSGYDVMFDKTNCTIINKNDESIIFKGRRKNNVYKINFSELVDEKVVCLLSVNDKKWLWHRKLGHANWRSLIGTQWLETVGLGGALLSLRYLLGFTLQWLTTPADRTSTNLDVHGKQFGTLFVRLGLSNLSSCLFEELGVEQLVVVGDVGLGVGMLIVILLSHAIRTEAMHIITKDNEHLLHHGVIVVVDRLKLGENRNNGDQNRNNGVLEISMILFCFYNIIQRELTHIEISQCTERDLSHAGFTPTRIKSHRANKIDLYKHSNVSENPITSRLPQRSSCNSTTITFNRTCEEFLFICLIEEALQKRSHDQQRRKLSEWRIL</sequence>
<evidence type="ECO:0000313" key="3">
    <source>
        <dbReference type="EnsemblPlants" id="KEH31445"/>
    </source>
</evidence>
<keyword evidence="1" id="KW-1133">Transmembrane helix</keyword>
<feature type="transmembrane region" description="Helical" evidence="1">
    <location>
        <begin position="188"/>
        <end position="209"/>
    </location>
</feature>
<reference evidence="3" key="3">
    <citation type="submission" date="2015-04" db="UniProtKB">
        <authorList>
            <consortium name="EnsemblPlants"/>
        </authorList>
    </citation>
    <scope>IDENTIFICATION</scope>
    <source>
        <strain evidence="3">cv. Jemalong A17</strain>
    </source>
</reference>
<reference evidence="2 4" key="2">
    <citation type="journal article" date="2014" name="BMC Genomics">
        <title>An improved genome release (version Mt4.0) for the model legume Medicago truncatula.</title>
        <authorList>
            <person name="Tang H."/>
            <person name="Krishnakumar V."/>
            <person name="Bidwell S."/>
            <person name="Rosen B."/>
            <person name="Chan A."/>
            <person name="Zhou S."/>
            <person name="Gentzbittel L."/>
            <person name="Childs K.L."/>
            <person name="Yandell M."/>
            <person name="Gundlach H."/>
            <person name="Mayer K.F."/>
            <person name="Schwartz D.C."/>
            <person name="Town C.D."/>
        </authorList>
    </citation>
    <scope>GENOME REANNOTATION</scope>
    <source>
        <strain evidence="2">A17</strain>
        <strain evidence="3 4">cv. Jemalong A17</strain>
    </source>
</reference>
<keyword evidence="1 2" id="KW-0812">Transmembrane</keyword>
<dbReference type="Proteomes" id="UP000002051">
    <property type="component" value="Chromosome 4"/>
</dbReference>
<dbReference type="AlphaFoldDB" id="A0A072V026"/>